<dbReference type="RefSeq" id="XP_007391784.1">
    <property type="nucleotide sequence ID" value="XM_007391722.1"/>
</dbReference>
<reference evidence="1 2" key="1">
    <citation type="journal article" date="2012" name="BMC Genomics">
        <title>Comparative genomics of the white-rot fungi, Phanerochaete carnosa and P. chrysosporium, to elucidate the genetic basis of the distinct wood types they colonize.</title>
        <authorList>
            <person name="Suzuki H."/>
            <person name="MacDonald J."/>
            <person name="Syed K."/>
            <person name="Salamov A."/>
            <person name="Hori C."/>
            <person name="Aerts A."/>
            <person name="Henrissat B."/>
            <person name="Wiebenga A."/>
            <person name="vanKuyk P.A."/>
            <person name="Barry K."/>
            <person name="Lindquist E."/>
            <person name="LaButti K."/>
            <person name="Lapidus A."/>
            <person name="Lucas S."/>
            <person name="Coutinho P."/>
            <person name="Gong Y."/>
            <person name="Samejima M."/>
            <person name="Mahadevan R."/>
            <person name="Abou-Zaid M."/>
            <person name="de Vries R.P."/>
            <person name="Igarashi K."/>
            <person name="Yadav J.S."/>
            <person name="Grigoriev I.V."/>
            <person name="Master E.R."/>
        </authorList>
    </citation>
    <scope>NUCLEOTIDE SEQUENCE [LARGE SCALE GENOMIC DNA]</scope>
    <source>
        <strain evidence="1 2">HHB-10118-sp</strain>
    </source>
</reference>
<proteinExistence type="predicted"/>
<dbReference type="EMBL" id="JH930469">
    <property type="protein sequence ID" value="EKM59215.1"/>
    <property type="molecule type" value="Genomic_DNA"/>
</dbReference>
<dbReference type="Proteomes" id="UP000008370">
    <property type="component" value="Unassembled WGS sequence"/>
</dbReference>
<dbReference type="PANTHER" id="PTHR35040">
    <property type="match status" value="1"/>
</dbReference>
<dbReference type="InParanoid" id="K5WIK3"/>
<dbReference type="AlphaFoldDB" id="K5WIK3"/>
<protein>
    <recommendedName>
        <fullName evidence="3">Spherulin 4-like cell surface protein</fullName>
    </recommendedName>
</protein>
<organism evidence="1 2">
    <name type="scientific">Phanerochaete carnosa (strain HHB-10118-sp)</name>
    <name type="common">White-rot fungus</name>
    <name type="synonym">Peniophora carnosa</name>
    <dbReference type="NCBI Taxonomy" id="650164"/>
    <lineage>
        <taxon>Eukaryota</taxon>
        <taxon>Fungi</taxon>
        <taxon>Dikarya</taxon>
        <taxon>Basidiomycota</taxon>
        <taxon>Agaricomycotina</taxon>
        <taxon>Agaricomycetes</taxon>
        <taxon>Polyporales</taxon>
        <taxon>Phanerochaetaceae</taxon>
        <taxon>Phanerochaete</taxon>
    </lineage>
</organism>
<dbReference type="KEGG" id="pco:PHACADRAFT_191536"/>
<dbReference type="InterPro" id="IPR021986">
    <property type="entry name" value="Spherulin4"/>
</dbReference>
<name>K5WIK3_PHACS</name>
<evidence type="ECO:0000313" key="1">
    <source>
        <dbReference type="EMBL" id="EKM59215.1"/>
    </source>
</evidence>
<dbReference type="PANTHER" id="PTHR35040:SF9">
    <property type="entry name" value="4-LIKE CELL SURFACE PROTEIN, PUTATIVE (AFU_ORTHOLOGUE AFUA_4G14080)-RELATED"/>
    <property type="match status" value="1"/>
</dbReference>
<dbReference type="GeneID" id="18910775"/>
<evidence type="ECO:0008006" key="3">
    <source>
        <dbReference type="Google" id="ProtNLM"/>
    </source>
</evidence>
<dbReference type="HOGENOM" id="CLU_060605_3_2_1"/>
<dbReference type="OrthoDB" id="5342184at2759"/>
<sequence length="252" mass="26469">MAAAVAGTGVLVPLYIFPGQSPQCTAWASLLNVISANPSVPFIIIINPNSGPGAVGSQPDSSSYQGCVPQLKSQPNVRTIGYVFTEYGSRSQSDVDADVSTYAGWDSAYRLDGIFFDQVETTSDLLSTYTAFVNTARQSFDDSNGFVILNPGTNVQDDGFFSIADQIVTAEDFYSDFSPSQLSLGSSTPTAKQAVILHDAPSSPPISLIDQLVTDGIGSLYITDDTQANGGNPYDSLPSDLSSFVATVGADS</sequence>
<keyword evidence="2" id="KW-1185">Reference proteome</keyword>
<gene>
    <name evidence="1" type="ORF">PHACADRAFT_191536</name>
</gene>
<evidence type="ECO:0000313" key="2">
    <source>
        <dbReference type="Proteomes" id="UP000008370"/>
    </source>
</evidence>
<accession>K5WIK3</accession>
<dbReference type="Pfam" id="PF12138">
    <property type="entry name" value="Spherulin4"/>
    <property type="match status" value="1"/>
</dbReference>